<dbReference type="Gene3D" id="2.60.40.420">
    <property type="entry name" value="Cupredoxins - blue copper proteins"/>
    <property type="match status" value="1"/>
</dbReference>
<protein>
    <submittedName>
        <fullName evidence="1">Uncharacterized protein</fullName>
    </submittedName>
</protein>
<dbReference type="SUPFAM" id="SSF49503">
    <property type="entry name" value="Cupredoxins"/>
    <property type="match status" value="1"/>
</dbReference>
<gene>
    <name evidence="1" type="ORF">COB67_06180</name>
</gene>
<sequence>MRFSVKIGSAIIFALFYASSCIVSFTSLQARELIGTFLFKKRTPRSALIYFPEDQSAKLQAMVDQKNTRFMQSIVLGSKGEKVLFKNSDTINHNIYVDDREAKVQFDIGLAPPGSTFEQEITWDEGTVLRLSCKIHPRMRSWVASISSPYNRVIKFKRKKKKKSFKIINIPEHLRRVKIWIPGYDALELQLSPGKAKKVFITKKKKKRGILKLTLQ</sequence>
<dbReference type="AlphaFoldDB" id="A0A2A4T4R1"/>
<proteinExistence type="predicted"/>
<reference evidence="2" key="1">
    <citation type="submission" date="2017-08" db="EMBL/GenBank/DDBJ databases">
        <title>A dynamic microbial community with high functional redundancy inhabits the cold, oxic subseafloor aquifer.</title>
        <authorList>
            <person name="Tully B.J."/>
            <person name="Wheat C.G."/>
            <person name="Glazer B.T."/>
            <person name="Huber J.A."/>
        </authorList>
    </citation>
    <scope>NUCLEOTIDE SEQUENCE [LARGE SCALE GENOMIC DNA]</scope>
</reference>
<dbReference type="Proteomes" id="UP000218113">
    <property type="component" value="Unassembled WGS sequence"/>
</dbReference>
<name>A0A2A4T4R1_9DELT</name>
<organism evidence="1 2">
    <name type="scientific">SAR324 cluster bacterium</name>
    <dbReference type="NCBI Taxonomy" id="2024889"/>
    <lineage>
        <taxon>Bacteria</taxon>
        <taxon>Deltaproteobacteria</taxon>
        <taxon>SAR324 cluster</taxon>
    </lineage>
</organism>
<comment type="caution">
    <text evidence="1">The sequence shown here is derived from an EMBL/GenBank/DDBJ whole genome shotgun (WGS) entry which is preliminary data.</text>
</comment>
<dbReference type="EMBL" id="NVSR01000032">
    <property type="protein sequence ID" value="PCI28508.1"/>
    <property type="molecule type" value="Genomic_DNA"/>
</dbReference>
<evidence type="ECO:0000313" key="2">
    <source>
        <dbReference type="Proteomes" id="UP000218113"/>
    </source>
</evidence>
<evidence type="ECO:0000313" key="1">
    <source>
        <dbReference type="EMBL" id="PCI28508.1"/>
    </source>
</evidence>
<accession>A0A2A4T4R1</accession>
<dbReference type="InterPro" id="IPR008972">
    <property type="entry name" value="Cupredoxin"/>
</dbReference>